<dbReference type="GeneID" id="104601503"/>
<dbReference type="eggNOG" id="KOG0017">
    <property type="taxonomic scope" value="Eukaryota"/>
</dbReference>
<sequence>MQIGKEKFVKWPTKLKRNPKRGNPTKYCKYHRGTGHDTEDCHDLKNEIESLIHRGHLKQFVGGEAGALSSQQLQHQQGAGVIDVIAGGMASGGASALAQKAYARHLNIQEPTPKKQKYLDTPQRPRCSHALVFIDEDLKGVIVPHDDALVVTTIISNFMVKKILVNSGSSAGIIFYDTYERMKLTPRRLQPVDASLVGFSDTVTRPEGKITLPITVGTMPH</sequence>
<evidence type="ECO:0000313" key="1">
    <source>
        <dbReference type="Proteomes" id="UP000189703"/>
    </source>
</evidence>
<dbReference type="KEGG" id="nnu:104601503"/>
<dbReference type="Proteomes" id="UP000189703">
    <property type="component" value="Unplaced"/>
</dbReference>
<name>A0A1U8AKN2_NELNU</name>
<dbReference type="OrthoDB" id="759447at2759"/>
<dbReference type="PANTHER" id="PTHR33240:SF16">
    <property type="match status" value="1"/>
</dbReference>
<organism evidence="1 2">
    <name type="scientific">Nelumbo nucifera</name>
    <name type="common">Sacred lotus</name>
    <dbReference type="NCBI Taxonomy" id="4432"/>
    <lineage>
        <taxon>Eukaryota</taxon>
        <taxon>Viridiplantae</taxon>
        <taxon>Streptophyta</taxon>
        <taxon>Embryophyta</taxon>
        <taxon>Tracheophyta</taxon>
        <taxon>Spermatophyta</taxon>
        <taxon>Magnoliopsida</taxon>
        <taxon>Proteales</taxon>
        <taxon>Nelumbonaceae</taxon>
        <taxon>Nelumbo</taxon>
    </lineage>
</organism>
<dbReference type="OMA" id="KRREVHP"/>
<keyword evidence="1" id="KW-1185">Reference proteome</keyword>
<gene>
    <name evidence="2" type="primary">LOC104601503</name>
</gene>
<reference evidence="2" key="1">
    <citation type="submission" date="2025-08" db="UniProtKB">
        <authorList>
            <consortium name="RefSeq"/>
        </authorList>
    </citation>
    <scope>IDENTIFICATION</scope>
</reference>
<proteinExistence type="predicted"/>
<protein>
    <submittedName>
        <fullName evidence="2">Uncharacterized protein LOC104601503</fullName>
    </submittedName>
</protein>
<evidence type="ECO:0000313" key="2">
    <source>
        <dbReference type="RefSeq" id="XP_010263159.1"/>
    </source>
</evidence>
<accession>A0A1U8AKN2</accession>
<dbReference type="RefSeq" id="XP_010263159.1">
    <property type="nucleotide sequence ID" value="XM_010264857.1"/>
</dbReference>
<dbReference type="PANTHER" id="PTHR33240">
    <property type="entry name" value="OS08G0508500 PROTEIN"/>
    <property type="match status" value="1"/>
</dbReference>
<dbReference type="AlphaFoldDB" id="A0A1U8AKN2"/>
<dbReference type="InParanoid" id="A0A1U8AKN2"/>